<keyword evidence="3" id="KW-1185">Reference proteome</keyword>
<evidence type="ECO:0000313" key="3">
    <source>
        <dbReference type="Proteomes" id="UP000800036"/>
    </source>
</evidence>
<reference evidence="2" key="1">
    <citation type="journal article" date="2020" name="Stud. Mycol.">
        <title>101 Dothideomycetes genomes: a test case for predicting lifestyles and emergence of pathogens.</title>
        <authorList>
            <person name="Haridas S."/>
            <person name="Albert R."/>
            <person name="Binder M."/>
            <person name="Bloem J."/>
            <person name="Labutti K."/>
            <person name="Salamov A."/>
            <person name="Andreopoulos B."/>
            <person name="Baker S."/>
            <person name="Barry K."/>
            <person name="Bills G."/>
            <person name="Bluhm B."/>
            <person name="Cannon C."/>
            <person name="Castanera R."/>
            <person name="Culley D."/>
            <person name="Daum C."/>
            <person name="Ezra D."/>
            <person name="Gonzalez J."/>
            <person name="Henrissat B."/>
            <person name="Kuo A."/>
            <person name="Liang C."/>
            <person name="Lipzen A."/>
            <person name="Lutzoni F."/>
            <person name="Magnuson J."/>
            <person name="Mondo S."/>
            <person name="Nolan M."/>
            <person name="Ohm R."/>
            <person name="Pangilinan J."/>
            <person name="Park H.-J."/>
            <person name="Ramirez L."/>
            <person name="Alfaro M."/>
            <person name="Sun H."/>
            <person name="Tritt A."/>
            <person name="Yoshinaga Y."/>
            <person name="Zwiers L.-H."/>
            <person name="Turgeon B."/>
            <person name="Goodwin S."/>
            <person name="Spatafora J."/>
            <person name="Crous P."/>
            <person name="Grigoriev I."/>
        </authorList>
    </citation>
    <scope>NUCLEOTIDE SEQUENCE</scope>
    <source>
        <strain evidence="2">CBS 107.79</strain>
    </source>
</reference>
<gene>
    <name evidence="2" type="ORF">BU23DRAFT_554808</name>
</gene>
<keyword evidence="1" id="KW-0732">Signal</keyword>
<dbReference type="EMBL" id="ML976684">
    <property type="protein sequence ID" value="KAF1972960.1"/>
    <property type="molecule type" value="Genomic_DNA"/>
</dbReference>
<proteinExistence type="predicted"/>
<dbReference type="Proteomes" id="UP000800036">
    <property type="component" value="Unassembled WGS sequence"/>
</dbReference>
<feature type="chain" id="PRO_5025521088" evidence="1">
    <location>
        <begin position="19"/>
        <end position="107"/>
    </location>
</feature>
<organism evidence="2 3">
    <name type="scientific">Bimuria novae-zelandiae CBS 107.79</name>
    <dbReference type="NCBI Taxonomy" id="1447943"/>
    <lineage>
        <taxon>Eukaryota</taxon>
        <taxon>Fungi</taxon>
        <taxon>Dikarya</taxon>
        <taxon>Ascomycota</taxon>
        <taxon>Pezizomycotina</taxon>
        <taxon>Dothideomycetes</taxon>
        <taxon>Pleosporomycetidae</taxon>
        <taxon>Pleosporales</taxon>
        <taxon>Massarineae</taxon>
        <taxon>Didymosphaeriaceae</taxon>
        <taxon>Bimuria</taxon>
    </lineage>
</organism>
<feature type="signal peptide" evidence="1">
    <location>
        <begin position="1"/>
        <end position="18"/>
    </location>
</feature>
<accession>A0A6A5V8I1</accession>
<dbReference type="AlphaFoldDB" id="A0A6A5V8I1"/>
<name>A0A6A5V8I1_9PLEO</name>
<sequence>MNFLTVVIFAVLSVSSAAAPTTHKGFAGLATPWRSYRAPLADGATCEESWIFGIRIEWYEIYEGHHCDFYLDDECKQLTRSIRSGRDEPVGTFPEGQMPHKVHCYQV</sequence>
<evidence type="ECO:0000256" key="1">
    <source>
        <dbReference type="SAM" id="SignalP"/>
    </source>
</evidence>
<evidence type="ECO:0000313" key="2">
    <source>
        <dbReference type="EMBL" id="KAF1972960.1"/>
    </source>
</evidence>
<protein>
    <submittedName>
        <fullName evidence="2">Uncharacterized protein</fullName>
    </submittedName>
</protein>